<dbReference type="Gene3D" id="2.60.120.260">
    <property type="entry name" value="Galactose-binding domain-like"/>
    <property type="match status" value="2"/>
</dbReference>
<organism evidence="1 2">
    <name type="scientific">Papiliotrema laurentii</name>
    <name type="common">Cryptococcus laurentii</name>
    <dbReference type="NCBI Taxonomy" id="5418"/>
    <lineage>
        <taxon>Eukaryota</taxon>
        <taxon>Fungi</taxon>
        <taxon>Dikarya</taxon>
        <taxon>Basidiomycota</taxon>
        <taxon>Agaricomycotina</taxon>
        <taxon>Tremellomycetes</taxon>
        <taxon>Tremellales</taxon>
        <taxon>Rhynchogastremaceae</taxon>
        <taxon>Papiliotrema</taxon>
    </lineage>
</organism>
<evidence type="ECO:0000313" key="1">
    <source>
        <dbReference type="EMBL" id="KAK1926021.1"/>
    </source>
</evidence>
<dbReference type="AlphaFoldDB" id="A0AAD9FTW1"/>
<proteinExistence type="predicted"/>
<dbReference type="Proteomes" id="UP001182556">
    <property type="component" value="Unassembled WGS sequence"/>
</dbReference>
<keyword evidence="2" id="KW-1185">Reference proteome</keyword>
<evidence type="ECO:0000313" key="2">
    <source>
        <dbReference type="Proteomes" id="UP001182556"/>
    </source>
</evidence>
<sequence>MSTILTIDDFDPLFVYSDYTAWETPNPQDHPTWWNASQAETGSIWHQATYHYTTQVGTTVSLNFTGSGITLLGAGGPSGTNYTVTLDPTSAQPFTQSYTTPNATDGRTVLFNTDGLSAGKHTLEIENLGSGLLVDLAVINLDLGTPGAELTNTTVQNDDPKIQYSGDWTTQNGPNFSGGTSTYTSGQKSSFNFSFQGSALYIYGDQVNDHGYYSIYLNGTDAEHLYGRYTGRSGCGGGYAKSCEKLHGLVGFAGGLPEGKHQVTLVNESPSESGGNVTFFDFDYLEYTVPSQYLFTSNTSATASCPFANCTSSTTSPSAGSGPSISTHSSSGTISASAAASSSGGAGMSMGDGMGLLGLTVGAWVLRKVLG</sequence>
<accession>A0AAD9FTW1</accession>
<comment type="caution">
    <text evidence="1">The sequence shown here is derived from an EMBL/GenBank/DDBJ whole genome shotgun (WGS) entry which is preliminary data.</text>
</comment>
<reference evidence="1" key="1">
    <citation type="submission" date="2023-02" db="EMBL/GenBank/DDBJ databases">
        <title>Identification and recombinant expression of a fungal hydrolase from Papiliotrema laurentii that hydrolyzes apple cutin and clears colloidal polyester polyurethane.</title>
        <authorList>
            <consortium name="DOE Joint Genome Institute"/>
            <person name="Roman V.A."/>
            <person name="Bojanowski C."/>
            <person name="Crable B.R."/>
            <person name="Wagner D.N."/>
            <person name="Hung C.S."/>
            <person name="Nadeau L.J."/>
            <person name="Schratz L."/>
            <person name="Haridas S."/>
            <person name="Pangilinan J."/>
            <person name="Lipzen A."/>
            <person name="Na H."/>
            <person name="Yan M."/>
            <person name="Ng V."/>
            <person name="Grigoriev I.V."/>
            <person name="Spatafora J.W."/>
            <person name="Barlow D."/>
            <person name="Biffinger J."/>
            <person name="Kelley-Loughnane N."/>
            <person name="Varaljay V.A."/>
            <person name="Crookes-Goodson W.J."/>
        </authorList>
    </citation>
    <scope>NUCLEOTIDE SEQUENCE</scope>
    <source>
        <strain evidence="1">5307AH</strain>
    </source>
</reference>
<protein>
    <submittedName>
        <fullName evidence="1">Uncharacterized protein</fullName>
    </submittedName>
</protein>
<dbReference type="EMBL" id="JAODAN010000002">
    <property type="protein sequence ID" value="KAK1926021.1"/>
    <property type="molecule type" value="Genomic_DNA"/>
</dbReference>
<name>A0AAD9FTW1_PAPLA</name>
<gene>
    <name evidence="1" type="ORF">DB88DRAFT_537969</name>
</gene>